<evidence type="ECO:0000256" key="11">
    <source>
        <dbReference type="ARBA" id="ARBA00023049"/>
    </source>
</evidence>
<dbReference type="GO" id="GO:0005615">
    <property type="term" value="C:extracellular space"/>
    <property type="evidence" value="ECO:0007669"/>
    <property type="project" value="TreeGrafter"/>
</dbReference>
<evidence type="ECO:0000256" key="5">
    <source>
        <dbReference type="ARBA" id="ARBA00022645"/>
    </source>
</evidence>
<comment type="function">
    <text evidence="13">Inactive carboxypeptidase that may play a role in cell wall organization and biogenesis.</text>
</comment>
<dbReference type="OrthoDB" id="3626597at2759"/>
<keyword evidence="9" id="KW-0378">Hydrolase</keyword>
<dbReference type="PRINTS" id="PR00765">
    <property type="entry name" value="CRBOXYPTASEA"/>
</dbReference>
<gene>
    <name evidence="20" type="ORF">L203_102042</name>
</gene>
<dbReference type="EMBL" id="CP143785">
    <property type="protein sequence ID" value="WVN86868.1"/>
    <property type="molecule type" value="Genomic_DNA"/>
</dbReference>
<evidence type="ECO:0000259" key="19">
    <source>
        <dbReference type="PROSITE" id="PS52035"/>
    </source>
</evidence>
<dbReference type="PANTHER" id="PTHR11705">
    <property type="entry name" value="PROTEASE FAMILY M14 CARBOXYPEPTIDASE A,B"/>
    <property type="match status" value="1"/>
</dbReference>
<evidence type="ECO:0000256" key="18">
    <source>
        <dbReference type="SAM" id="SignalP"/>
    </source>
</evidence>
<feature type="region of interest" description="Disordered" evidence="17">
    <location>
        <begin position="127"/>
        <end position="161"/>
    </location>
</feature>
<keyword evidence="6" id="KW-0645">Protease</keyword>
<evidence type="ECO:0000256" key="8">
    <source>
        <dbReference type="ARBA" id="ARBA00022729"/>
    </source>
</evidence>
<evidence type="ECO:0000256" key="7">
    <source>
        <dbReference type="ARBA" id="ARBA00022723"/>
    </source>
</evidence>
<dbReference type="AlphaFoldDB" id="A0A1E3ITR2"/>
<keyword evidence="8 18" id="KW-0732">Signal</keyword>
<keyword evidence="11" id="KW-0482">Metalloprotease</keyword>
<evidence type="ECO:0000256" key="17">
    <source>
        <dbReference type="SAM" id="MobiDB-lite"/>
    </source>
</evidence>
<dbReference type="CDD" id="cd03860">
    <property type="entry name" value="M14_CP_A-B_like"/>
    <property type="match status" value="1"/>
</dbReference>
<keyword evidence="4" id="KW-0964">Secreted</keyword>
<evidence type="ECO:0000256" key="4">
    <source>
        <dbReference type="ARBA" id="ARBA00022525"/>
    </source>
</evidence>
<dbReference type="SUPFAM" id="SSF53187">
    <property type="entry name" value="Zn-dependent exopeptidases"/>
    <property type="match status" value="1"/>
</dbReference>
<keyword evidence="10" id="KW-0862">Zinc</keyword>
<feature type="chain" id="PRO_5043321418" description="Inactive metallocarboxypeptidase ECM14" evidence="18">
    <location>
        <begin position="21"/>
        <end position="501"/>
    </location>
</feature>
<evidence type="ECO:0000256" key="13">
    <source>
        <dbReference type="ARBA" id="ARBA00025210"/>
    </source>
</evidence>
<keyword evidence="12" id="KW-1015">Disulfide bond</keyword>
<evidence type="ECO:0000256" key="3">
    <source>
        <dbReference type="ARBA" id="ARBA00005988"/>
    </source>
</evidence>
<dbReference type="PROSITE" id="PS00132">
    <property type="entry name" value="CARBOXYPEPT_ZN_1"/>
    <property type="match status" value="1"/>
</dbReference>
<dbReference type="GO" id="GO:0008270">
    <property type="term" value="F:zinc ion binding"/>
    <property type="evidence" value="ECO:0007669"/>
    <property type="project" value="InterPro"/>
</dbReference>
<dbReference type="GeneID" id="91086254"/>
<feature type="active site" description="Proton donor/acceptor" evidence="16">
    <location>
        <position position="460"/>
    </location>
</feature>
<dbReference type="PROSITE" id="PS52035">
    <property type="entry name" value="PEPTIDASE_M14"/>
    <property type="match status" value="1"/>
</dbReference>
<feature type="compositionally biased region" description="Basic and acidic residues" evidence="17">
    <location>
        <begin position="148"/>
        <end position="157"/>
    </location>
</feature>
<reference evidence="20" key="2">
    <citation type="journal article" date="2022" name="Elife">
        <title>Obligate sexual reproduction of a homothallic fungus closely related to the Cryptococcus pathogenic species complex.</title>
        <authorList>
            <person name="Passer A.R."/>
            <person name="Clancey S.A."/>
            <person name="Shea T."/>
            <person name="David-Palma M."/>
            <person name="Averette A.F."/>
            <person name="Boekhout T."/>
            <person name="Porcel B.M."/>
            <person name="Nowrousian M."/>
            <person name="Cuomo C.A."/>
            <person name="Sun S."/>
            <person name="Heitman J."/>
            <person name="Coelho M.A."/>
        </authorList>
    </citation>
    <scope>NUCLEOTIDE SEQUENCE</scope>
    <source>
        <strain evidence="20">CBS 7841</strain>
    </source>
</reference>
<reference evidence="20" key="3">
    <citation type="submission" date="2024-01" db="EMBL/GenBank/DDBJ databases">
        <authorList>
            <person name="Coelho M.A."/>
            <person name="David-Palma M."/>
            <person name="Shea T."/>
            <person name="Sun S."/>
            <person name="Cuomo C.A."/>
            <person name="Heitman J."/>
        </authorList>
    </citation>
    <scope>NUCLEOTIDE SEQUENCE</scope>
    <source>
        <strain evidence="20">CBS 7841</strain>
    </source>
</reference>
<dbReference type="SMART" id="SM00631">
    <property type="entry name" value="Zn_pept"/>
    <property type="match status" value="1"/>
</dbReference>
<evidence type="ECO:0000313" key="20">
    <source>
        <dbReference type="EMBL" id="WVN86868.1"/>
    </source>
</evidence>
<dbReference type="PANTHER" id="PTHR11705:SF147">
    <property type="entry name" value="INACTIVE METALLOCARBOXYPEPTIDASE ECM14"/>
    <property type="match status" value="1"/>
</dbReference>
<proteinExistence type="inferred from homology"/>
<name>A0A1E3ITR2_9TREE</name>
<dbReference type="FunFam" id="3.40.630.10:FF:000084">
    <property type="entry name" value="Carboxypeptidase B2"/>
    <property type="match status" value="1"/>
</dbReference>
<evidence type="ECO:0000313" key="21">
    <source>
        <dbReference type="Proteomes" id="UP000094043"/>
    </source>
</evidence>
<keyword evidence="5" id="KW-0121">Carboxypeptidase</keyword>
<evidence type="ECO:0000256" key="10">
    <source>
        <dbReference type="ARBA" id="ARBA00022833"/>
    </source>
</evidence>
<evidence type="ECO:0000256" key="15">
    <source>
        <dbReference type="ARBA" id="ARBA00026213"/>
    </source>
</evidence>
<comment type="similarity">
    <text evidence="3 16">Belongs to the peptidase M14 family.</text>
</comment>
<dbReference type="InterPro" id="IPR057246">
    <property type="entry name" value="CARBOXYPEPT_ZN_1"/>
</dbReference>
<evidence type="ECO:0000256" key="1">
    <source>
        <dbReference type="ARBA" id="ARBA00001947"/>
    </source>
</evidence>
<dbReference type="SUPFAM" id="SSF54897">
    <property type="entry name" value="Protease propeptides/inhibitors"/>
    <property type="match status" value="1"/>
</dbReference>
<feature type="signal peptide" evidence="18">
    <location>
        <begin position="1"/>
        <end position="20"/>
    </location>
</feature>
<evidence type="ECO:0000256" key="9">
    <source>
        <dbReference type="ARBA" id="ARBA00022801"/>
    </source>
</evidence>
<protein>
    <recommendedName>
        <fullName evidence="14">Inactive metallocarboxypeptidase ECM14</fullName>
    </recommendedName>
    <alternativeName>
        <fullName evidence="15">Inactive metallocarboxypeptidase ecm14</fullName>
    </alternativeName>
</protein>
<dbReference type="GO" id="GO:0006508">
    <property type="term" value="P:proteolysis"/>
    <property type="evidence" value="ECO:0007669"/>
    <property type="project" value="UniProtKB-KW"/>
</dbReference>
<evidence type="ECO:0000256" key="2">
    <source>
        <dbReference type="ARBA" id="ARBA00004613"/>
    </source>
</evidence>
<organism evidence="20 21">
    <name type="scientific">Cryptococcus depauperatus CBS 7841</name>
    <dbReference type="NCBI Taxonomy" id="1295531"/>
    <lineage>
        <taxon>Eukaryota</taxon>
        <taxon>Fungi</taxon>
        <taxon>Dikarya</taxon>
        <taxon>Basidiomycota</taxon>
        <taxon>Agaricomycotina</taxon>
        <taxon>Tremellomycetes</taxon>
        <taxon>Tremellales</taxon>
        <taxon>Cryptococcaceae</taxon>
        <taxon>Cryptococcus</taxon>
    </lineage>
</organism>
<dbReference type="Gene3D" id="3.40.630.10">
    <property type="entry name" value="Zn peptidases"/>
    <property type="match status" value="1"/>
</dbReference>
<evidence type="ECO:0000256" key="14">
    <source>
        <dbReference type="ARBA" id="ARBA00026187"/>
    </source>
</evidence>
<dbReference type="KEGG" id="cdep:91086254"/>
<keyword evidence="7" id="KW-0479">Metal-binding</keyword>
<dbReference type="Proteomes" id="UP000094043">
    <property type="component" value="Chromosome 2"/>
</dbReference>
<feature type="domain" description="Peptidase M14" evidence="19">
    <location>
        <begin position="172"/>
        <end position="494"/>
    </location>
</feature>
<sequence length="501" mass="57307">MRPPPYYLLIWTTFIVPVLASSGRHFQRPLAASFELGESVIAERYDQEQVWRIHLQKSQKSMEEAISYVEDMNLDLWGTTKDFLDVRLNHEQKLLLQTSMGDGAVFESFISNLQSLIKLTTPIDYADPSHFKEDEEEEDSSLSRKRKEHGEDKRPKVDPFNLTTLDTPFHDNYHTFEDLYKFGSTIVETFNDQQGLKVWEFDVGKTWEGRAIKGWSAKLESNEAQSDVRGNRIKREDESEELGKEIVIMSGQHGREWVGPSSALYFLHSLLLSSISSTPSDTRLLLRHFTFTVIPTINPDGFVYSRSHRMWRKNRQPVGHRSCVGIDLNANWGYDWTGQNEPSPCKDNYPGNEAFEAWETKAVGEWLARGEERGLKVIGFVDLHSYGQLFMFPFAHSCKDFPEDAEMLMEAGLGVVKAIRMTHGETYETGQACDLTFRSPGDSVDYSYGVTDVRWSYSAELRDTGTYGFMLPRNFIRPTAEEITAGLLYLAKFIYIAEAGP</sequence>
<dbReference type="InterPro" id="IPR000834">
    <property type="entry name" value="Peptidase_M14"/>
</dbReference>
<reference evidence="20" key="1">
    <citation type="submission" date="2016-06" db="EMBL/GenBank/DDBJ databases">
        <authorList>
            <person name="Cuomo C."/>
            <person name="Litvintseva A."/>
            <person name="Heitman J."/>
            <person name="Chen Y."/>
            <person name="Sun S."/>
            <person name="Springer D."/>
            <person name="Dromer F."/>
            <person name="Young S."/>
            <person name="Zeng Q."/>
            <person name="Chapman S."/>
            <person name="Gujja S."/>
            <person name="Saif S."/>
            <person name="Birren B."/>
        </authorList>
    </citation>
    <scope>NUCLEOTIDE SEQUENCE</scope>
    <source>
        <strain evidence="20">CBS 7841</strain>
    </source>
</reference>
<evidence type="ECO:0000256" key="6">
    <source>
        <dbReference type="ARBA" id="ARBA00022670"/>
    </source>
</evidence>
<evidence type="ECO:0000256" key="12">
    <source>
        <dbReference type="ARBA" id="ARBA00023157"/>
    </source>
</evidence>
<dbReference type="Pfam" id="PF00246">
    <property type="entry name" value="Peptidase_M14"/>
    <property type="match status" value="1"/>
</dbReference>
<comment type="subcellular location">
    <subcellularLocation>
        <location evidence="2">Secreted</location>
    </subcellularLocation>
</comment>
<dbReference type="RefSeq" id="XP_066067568.1">
    <property type="nucleotide sequence ID" value="XM_066211471.1"/>
</dbReference>
<accession>A0A1E3ITR2</accession>
<keyword evidence="21" id="KW-1185">Reference proteome</keyword>
<dbReference type="GO" id="GO:0004181">
    <property type="term" value="F:metallocarboxypeptidase activity"/>
    <property type="evidence" value="ECO:0007669"/>
    <property type="project" value="InterPro"/>
</dbReference>
<comment type="cofactor">
    <cofactor evidence="1">
        <name>Zn(2+)</name>
        <dbReference type="ChEBI" id="CHEBI:29105"/>
    </cofactor>
</comment>
<evidence type="ECO:0000256" key="16">
    <source>
        <dbReference type="PROSITE-ProRule" id="PRU01379"/>
    </source>
</evidence>
<dbReference type="VEuPathDB" id="FungiDB:L203_01293"/>